<keyword evidence="4 7" id="KW-1133">Transmembrane helix</keyword>
<dbReference type="Proteomes" id="UP001165413">
    <property type="component" value="Unassembled WGS sequence"/>
</dbReference>
<dbReference type="CDD" id="cd06257">
    <property type="entry name" value="DnaJ"/>
    <property type="match status" value="1"/>
</dbReference>
<dbReference type="SMART" id="SM00271">
    <property type="entry name" value="DnaJ"/>
    <property type="match status" value="1"/>
</dbReference>
<dbReference type="InterPro" id="IPR007791">
    <property type="entry name" value="DjlA_N"/>
</dbReference>
<evidence type="ECO:0000256" key="8">
    <source>
        <dbReference type="SAM" id="MobiDB-lite"/>
    </source>
</evidence>
<keyword evidence="5 7" id="KW-0472">Membrane</keyword>
<feature type="region of interest" description="Disordered" evidence="8">
    <location>
        <begin position="200"/>
        <end position="234"/>
    </location>
</feature>
<proteinExistence type="inferred from homology"/>
<comment type="function">
    <text evidence="7">Regulatory DnaK co-chaperone. Direct interaction between DnaK and DjlA is needed for the induction of the wcaABCDE operon, involved in the synthesis of a colanic acid polysaccharide capsule, possibly through activation of the RcsB/RcsC phosphotransfer signaling pathway. The colanic acid capsule may help the bacterium survive conditions outside the host.</text>
</comment>
<evidence type="ECO:0000256" key="7">
    <source>
        <dbReference type="HAMAP-Rule" id="MF_01153"/>
    </source>
</evidence>
<feature type="domain" description="J" evidence="9">
    <location>
        <begin position="246"/>
        <end position="310"/>
    </location>
</feature>
<dbReference type="CDD" id="cd07316">
    <property type="entry name" value="terB_like_DjlA"/>
    <property type="match status" value="1"/>
</dbReference>
<evidence type="ECO:0000256" key="3">
    <source>
        <dbReference type="ARBA" id="ARBA00022692"/>
    </source>
</evidence>
<dbReference type="PROSITE" id="PS50076">
    <property type="entry name" value="DNAJ_2"/>
    <property type="match status" value="1"/>
</dbReference>
<name>A0AA41WWM9_9ALTE</name>
<keyword evidence="11" id="KW-1185">Reference proteome</keyword>
<dbReference type="SUPFAM" id="SSF158682">
    <property type="entry name" value="TerB-like"/>
    <property type="match status" value="1"/>
</dbReference>
<dbReference type="HAMAP" id="MF_01153">
    <property type="entry name" value="DjlA"/>
    <property type="match status" value="1"/>
</dbReference>
<accession>A0AA41WWM9</accession>
<dbReference type="AlphaFoldDB" id="A0AA41WWM9"/>
<evidence type="ECO:0000313" key="10">
    <source>
        <dbReference type="EMBL" id="MCP3427894.1"/>
    </source>
</evidence>
<dbReference type="InterPro" id="IPR029024">
    <property type="entry name" value="TerB-like"/>
</dbReference>
<evidence type="ECO:0000313" key="11">
    <source>
        <dbReference type="Proteomes" id="UP001165413"/>
    </source>
</evidence>
<comment type="subunit">
    <text evidence="7">Homodimer.</text>
</comment>
<evidence type="ECO:0000256" key="4">
    <source>
        <dbReference type="ARBA" id="ARBA00022989"/>
    </source>
</evidence>
<dbReference type="GO" id="GO:0051087">
    <property type="term" value="F:protein-folding chaperone binding"/>
    <property type="evidence" value="ECO:0007669"/>
    <property type="project" value="InterPro"/>
</dbReference>
<dbReference type="Gene3D" id="1.10.3680.10">
    <property type="entry name" value="TerB-like"/>
    <property type="match status" value="1"/>
</dbReference>
<comment type="subcellular location">
    <subcellularLocation>
        <location evidence="7">Cell inner membrane</location>
        <topology evidence="7">Single-pass type III membrane protein</topology>
    </subcellularLocation>
</comment>
<dbReference type="Pfam" id="PF00226">
    <property type="entry name" value="DnaJ"/>
    <property type="match status" value="1"/>
</dbReference>
<keyword evidence="3 7" id="KW-0812">Transmembrane</keyword>
<sequence length="310" mass="35069">MQIMGKILGAGFGFLLAKVPGAVLGLIVGHFFDKSLQQNFSGNASFAQFFSSSEKLQSSAIFFHALFSCLGHIAKADGAVTPSEIKIATQLMDDMKLQGDVRKEAQQAFREGKDSAFPIDEILKDLKRDIDGRKDVMRVFLEILIEAAYADGELSHKEMLVLEKVASELQFSAKELKTLLKQYAAEIRFRQTKAAYQQARQDAQQRAQEQARAWQQKAQQRSQEYSQYQREHANAQSYTAQNRLEDAYSILNVSANCDERTLKKAYKRAMNEHHPDKLASKGLPEQALERAKAKTQDIQAAYELIKKERR</sequence>
<dbReference type="SUPFAM" id="SSF46565">
    <property type="entry name" value="Chaperone J-domain"/>
    <property type="match status" value="1"/>
</dbReference>
<dbReference type="InterPro" id="IPR050817">
    <property type="entry name" value="DjlA_DnaK_co-chaperone"/>
</dbReference>
<protein>
    <recommendedName>
        <fullName evidence="7">Co-chaperone protein DjlA</fullName>
    </recommendedName>
</protein>
<evidence type="ECO:0000256" key="2">
    <source>
        <dbReference type="ARBA" id="ARBA00022519"/>
    </source>
</evidence>
<evidence type="ECO:0000256" key="5">
    <source>
        <dbReference type="ARBA" id="ARBA00023136"/>
    </source>
</evidence>
<dbReference type="PRINTS" id="PR00625">
    <property type="entry name" value="JDOMAIN"/>
</dbReference>
<dbReference type="Gene3D" id="1.10.287.110">
    <property type="entry name" value="DnaJ domain"/>
    <property type="match status" value="1"/>
</dbReference>
<gene>
    <name evidence="7 10" type="primary">djlA</name>
    <name evidence="10" type="ORF">NLF92_02920</name>
</gene>
<feature type="topological domain" description="Cytoplasmic" evidence="7">
    <location>
        <begin position="31"/>
        <end position="310"/>
    </location>
</feature>
<dbReference type="EMBL" id="JANATA010000003">
    <property type="protein sequence ID" value="MCP3427894.1"/>
    <property type="molecule type" value="Genomic_DNA"/>
</dbReference>
<reference evidence="10" key="1">
    <citation type="submission" date="2022-07" db="EMBL/GenBank/DDBJ databases">
        <title>Characterization of the Novel Bacterium Alteromonas immobilis LMIT006 and Alteromonas gregis LMIT007.</title>
        <authorList>
            <person name="Lin X."/>
        </authorList>
    </citation>
    <scope>NUCLEOTIDE SEQUENCE</scope>
    <source>
        <strain evidence="10">LMIT007</strain>
    </source>
</reference>
<keyword evidence="2 7" id="KW-0997">Cell inner membrane</keyword>
<keyword evidence="1 7" id="KW-1003">Cell membrane</keyword>
<evidence type="ECO:0000256" key="1">
    <source>
        <dbReference type="ARBA" id="ARBA00022475"/>
    </source>
</evidence>
<comment type="caution">
    <text evidence="10">The sequence shown here is derived from an EMBL/GenBank/DDBJ whole genome shotgun (WGS) entry which is preliminary data.</text>
</comment>
<organism evidence="10 11">
    <name type="scientific">Opacimonas viscosa</name>
    <dbReference type="NCBI Taxonomy" id="2961944"/>
    <lineage>
        <taxon>Bacteria</taxon>
        <taxon>Pseudomonadati</taxon>
        <taxon>Pseudomonadota</taxon>
        <taxon>Gammaproteobacteria</taxon>
        <taxon>Alteromonadales</taxon>
        <taxon>Alteromonadaceae</taxon>
        <taxon>Opacimonas</taxon>
    </lineage>
</organism>
<feature type="topological domain" description="Periplasmic" evidence="7">
    <location>
        <begin position="1"/>
        <end position="6"/>
    </location>
</feature>
<dbReference type="Pfam" id="PF05099">
    <property type="entry name" value="TerB"/>
    <property type="match status" value="1"/>
</dbReference>
<dbReference type="RefSeq" id="WP_254098707.1">
    <property type="nucleotide sequence ID" value="NZ_JANATA010000003.1"/>
</dbReference>
<evidence type="ECO:0000259" key="9">
    <source>
        <dbReference type="PROSITE" id="PS50076"/>
    </source>
</evidence>
<feature type="compositionally biased region" description="Low complexity" evidence="8">
    <location>
        <begin position="200"/>
        <end position="228"/>
    </location>
</feature>
<dbReference type="InterPro" id="IPR023749">
    <property type="entry name" value="DjlA"/>
</dbReference>
<dbReference type="NCBIfam" id="NF006948">
    <property type="entry name" value="PRK09430.1"/>
    <property type="match status" value="1"/>
</dbReference>
<dbReference type="InterPro" id="IPR001623">
    <property type="entry name" value="DnaJ_domain"/>
</dbReference>
<dbReference type="InterPro" id="IPR036869">
    <property type="entry name" value="J_dom_sf"/>
</dbReference>
<evidence type="ECO:0000256" key="6">
    <source>
        <dbReference type="ARBA" id="ARBA00023186"/>
    </source>
</evidence>
<comment type="domain">
    <text evidence="7">The transmembrane domain is a dimerization domain.</text>
</comment>
<keyword evidence="6 7" id="KW-0143">Chaperone</keyword>
<dbReference type="PANTHER" id="PTHR24074">
    <property type="entry name" value="CO-CHAPERONE PROTEIN DJLA"/>
    <property type="match status" value="1"/>
</dbReference>
<dbReference type="GO" id="GO:0005886">
    <property type="term" value="C:plasma membrane"/>
    <property type="evidence" value="ECO:0007669"/>
    <property type="project" value="UniProtKB-SubCell"/>
</dbReference>